<comment type="caution">
    <text evidence="1">The sequence shown here is derived from an EMBL/GenBank/DDBJ whole genome shotgun (WGS) entry which is preliminary data.</text>
</comment>
<sequence length="139" mass="15922">MFSCCRKGFTYMHLRSSRKSYECIVRHDVLLIAVARHLSKLYPSTSSFFVGLRIDIDSLDISLKIGQWNCRHPWSFWPHSRTAGTYCEGMVGMTFGCSVPAVILVMHHINLQAWSVSQHGVSPWHSTEMTYPTQCRSPQ</sequence>
<accession>A0A2I2FYY1</accession>
<dbReference type="VEuPathDB" id="FungiDB:P170DRAFT_253690"/>
<organism evidence="1 2">
    <name type="scientific">Aspergillus steynii IBT 23096</name>
    <dbReference type="NCBI Taxonomy" id="1392250"/>
    <lineage>
        <taxon>Eukaryota</taxon>
        <taxon>Fungi</taxon>
        <taxon>Dikarya</taxon>
        <taxon>Ascomycota</taxon>
        <taxon>Pezizomycotina</taxon>
        <taxon>Eurotiomycetes</taxon>
        <taxon>Eurotiomycetidae</taxon>
        <taxon>Eurotiales</taxon>
        <taxon>Aspergillaceae</taxon>
        <taxon>Aspergillus</taxon>
        <taxon>Aspergillus subgen. Circumdati</taxon>
    </lineage>
</organism>
<dbReference type="RefSeq" id="XP_024701155.1">
    <property type="nucleotide sequence ID" value="XM_024843037.1"/>
</dbReference>
<evidence type="ECO:0000313" key="2">
    <source>
        <dbReference type="Proteomes" id="UP000234275"/>
    </source>
</evidence>
<dbReference type="EMBL" id="MSFO01000007">
    <property type="protein sequence ID" value="PLB45853.1"/>
    <property type="molecule type" value="Genomic_DNA"/>
</dbReference>
<dbReference type="AlphaFoldDB" id="A0A2I2FYY1"/>
<dbReference type="Proteomes" id="UP000234275">
    <property type="component" value="Unassembled WGS sequence"/>
</dbReference>
<keyword evidence="2" id="KW-1185">Reference proteome</keyword>
<gene>
    <name evidence="1" type="ORF">P170DRAFT_253690</name>
</gene>
<protein>
    <submittedName>
        <fullName evidence="1">Uncharacterized protein</fullName>
    </submittedName>
</protein>
<name>A0A2I2FYY1_9EURO</name>
<proteinExistence type="predicted"/>
<reference evidence="1 2" key="1">
    <citation type="submission" date="2016-12" db="EMBL/GenBank/DDBJ databases">
        <title>The genomes of Aspergillus section Nigri reveals drivers in fungal speciation.</title>
        <authorList>
            <consortium name="DOE Joint Genome Institute"/>
            <person name="Vesth T.C."/>
            <person name="Nybo J."/>
            <person name="Theobald S."/>
            <person name="Brandl J."/>
            <person name="Frisvad J.C."/>
            <person name="Nielsen K.F."/>
            <person name="Lyhne E.K."/>
            <person name="Kogle M.E."/>
            <person name="Kuo A."/>
            <person name="Riley R."/>
            <person name="Clum A."/>
            <person name="Nolan M."/>
            <person name="Lipzen A."/>
            <person name="Salamov A."/>
            <person name="Henrissat B."/>
            <person name="Wiebenga A."/>
            <person name="De Vries R.P."/>
            <person name="Grigoriev I.V."/>
            <person name="Mortensen U.H."/>
            <person name="Andersen M.R."/>
            <person name="Baker S.E."/>
        </authorList>
    </citation>
    <scope>NUCLEOTIDE SEQUENCE [LARGE SCALE GENOMIC DNA]</scope>
    <source>
        <strain evidence="1 2">IBT 23096</strain>
    </source>
</reference>
<dbReference type="GeneID" id="36550736"/>
<evidence type="ECO:0000313" key="1">
    <source>
        <dbReference type="EMBL" id="PLB45853.1"/>
    </source>
</evidence>